<feature type="compositionally biased region" description="Basic and acidic residues" evidence="2">
    <location>
        <begin position="8"/>
        <end position="22"/>
    </location>
</feature>
<evidence type="ECO:0000313" key="5">
    <source>
        <dbReference type="Proteomes" id="UP000314223"/>
    </source>
</evidence>
<evidence type="ECO:0000256" key="2">
    <source>
        <dbReference type="SAM" id="MobiDB-lite"/>
    </source>
</evidence>
<dbReference type="AlphaFoldDB" id="A0A5C4X207"/>
<protein>
    <submittedName>
        <fullName evidence="4">DUF1707 domain-containing protein</fullName>
    </submittedName>
</protein>
<dbReference type="Proteomes" id="UP000314223">
    <property type="component" value="Unassembled WGS sequence"/>
</dbReference>
<organism evidence="4 5">
    <name type="scientific">Brevibacterium sediminis</name>
    <dbReference type="NCBI Taxonomy" id="1857024"/>
    <lineage>
        <taxon>Bacteria</taxon>
        <taxon>Bacillati</taxon>
        <taxon>Actinomycetota</taxon>
        <taxon>Actinomycetes</taxon>
        <taxon>Micrococcales</taxon>
        <taxon>Brevibacteriaceae</taxon>
        <taxon>Brevibacterium</taxon>
    </lineage>
</organism>
<feature type="coiled-coil region" evidence="1">
    <location>
        <begin position="27"/>
        <end position="54"/>
    </location>
</feature>
<gene>
    <name evidence="4" type="ORF">FHQ09_12325</name>
</gene>
<name>A0A5C4X207_9MICO</name>
<reference evidence="4 5" key="1">
    <citation type="submission" date="2019-06" db="EMBL/GenBank/DDBJ databases">
        <authorList>
            <person name="Mardanova A.M."/>
            <person name="Pudova D.S."/>
            <person name="Shagimardanova E.I."/>
            <person name="Gogoleva N.E."/>
            <person name="Lutfullin M.T."/>
            <person name="Hadieva G.F."/>
            <person name="Sharipova M.R."/>
        </authorList>
    </citation>
    <scope>NUCLEOTIDE SEQUENCE [LARGE SCALE GENOMIC DNA]</scope>
    <source>
        <strain evidence="4 5">MG-1</strain>
    </source>
</reference>
<feature type="region of interest" description="Disordered" evidence="2">
    <location>
        <begin position="1"/>
        <end position="22"/>
    </location>
</feature>
<dbReference type="EMBL" id="VDMQ01000007">
    <property type="protein sequence ID" value="TNM54052.1"/>
    <property type="molecule type" value="Genomic_DNA"/>
</dbReference>
<feature type="region of interest" description="Disordered" evidence="2">
    <location>
        <begin position="114"/>
        <end position="149"/>
    </location>
</feature>
<proteinExistence type="predicted"/>
<evidence type="ECO:0000259" key="3">
    <source>
        <dbReference type="Pfam" id="PF08044"/>
    </source>
</evidence>
<feature type="compositionally biased region" description="Acidic residues" evidence="2">
    <location>
        <begin position="136"/>
        <end position="146"/>
    </location>
</feature>
<dbReference type="InterPro" id="IPR012551">
    <property type="entry name" value="DUF1707_SHOCT-like"/>
</dbReference>
<feature type="compositionally biased region" description="Low complexity" evidence="2">
    <location>
        <begin position="126"/>
        <end position="135"/>
    </location>
</feature>
<evidence type="ECO:0000256" key="1">
    <source>
        <dbReference type="SAM" id="Coils"/>
    </source>
</evidence>
<accession>A0A5C4X207</accession>
<keyword evidence="1" id="KW-0175">Coiled coil</keyword>
<dbReference type="Pfam" id="PF08044">
    <property type="entry name" value="DUF1707"/>
    <property type="match status" value="1"/>
</dbReference>
<evidence type="ECO:0000313" key="4">
    <source>
        <dbReference type="EMBL" id="TNM54052.1"/>
    </source>
</evidence>
<sequence>MTEGADMAETRKRDDWRPSRNERAPYISALNEALADERLTVDEHEERVASAEAATSFTTLDGLVADLPFEWHDEKFERTQTTDRRRFVLGIGALVGITAASWVGTRAWVKSGDGAEATGRGGGSEAGSNSASSESDSSESEDDDGETVPTDLVQVLNWRKDTVPSAIEHATALGLTMVGRIQGGGDDVTVKGSNENDEWITVSFRKGYRPTVDTDTSQSPSDKWLRPAEIPAVDVAALHDEVKSELSKNTQSHQLDIGYDLTADEWLVLIWDGPDSFAWSLDGLKRVKRD</sequence>
<comment type="caution">
    <text evidence="4">The sequence shown here is derived from an EMBL/GenBank/DDBJ whole genome shotgun (WGS) entry which is preliminary data.</text>
</comment>
<feature type="domain" description="DUF1707" evidence="3">
    <location>
        <begin position="17"/>
        <end position="68"/>
    </location>
</feature>